<dbReference type="NCBIfam" id="TIGR03440">
    <property type="entry name" value="egtB_TIGR03440"/>
    <property type="match status" value="1"/>
</dbReference>
<sequence length="425" mass="47792">MTAATAQRHAPLRAPHAEIRARFRRVRAETEALAAPLSPEDQTIQSMPDASPTKWHRAHTTWFFETFVLVPHLEGYTTFDPAFRTVFNSYYEQVGPYHPRPQRGVLSRPGAAEVGDYRAHVDAAIERLLDACNDAVAELVLIGTHHEQQHQELILTDIKHALSLSPLAPVYAAVAPEVAAAPPAPPGWWALAGGIRRIGHAPADGPLAFAFDNEGPAHDALIRPCAIADRPVSNGEFRAFVEDGGYRRVELWLSEGWQTVRERGWNAPGYWRRDDRGDWRVYTPHGEKPVRDDEPVCHVSYFEAAAYAQWAGKRLPTEFEWEACMRDRAEAHADDEAPRPHPRPLRPGVRQDVWEWTQSAYAPYPGFRAAAGALGEYNGKFMVNQQVLRGRSCATPFGHARLTYRNFFPAAARWQFAGFRLAEDR</sequence>
<proteinExistence type="predicted"/>
<accession>A0A212JM63</accession>
<dbReference type="InterPro" id="IPR051043">
    <property type="entry name" value="Sulfatase_Mod_Factor_Kinase"/>
</dbReference>
<gene>
    <name evidence="6" type="ORF">KL86APRO_11308</name>
</gene>
<dbReference type="InterPro" id="IPR024775">
    <property type="entry name" value="DinB-like"/>
</dbReference>
<evidence type="ECO:0000259" key="4">
    <source>
        <dbReference type="Pfam" id="PF03781"/>
    </source>
</evidence>
<evidence type="ECO:0000313" key="6">
    <source>
        <dbReference type="EMBL" id="SBW00534.1"/>
    </source>
</evidence>
<comment type="pathway">
    <text evidence="3">Amino-acid biosynthesis; ergothioneine biosynthesis.</text>
</comment>
<reference evidence="6" key="1">
    <citation type="submission" date="2016-04" db="EMBL/GenBank/DDBJ databases">
        <authorList>
            <person name="Evans L.H."/>
            <person name="Alamgir A."/>
            <person name="Owens N."/>
            <person name="Weber N.D."/>
            <person name="Virtaneva K."/>
            <person name="Barbian K."/>
            <person name="Babar A."/>
            <person name="Rosenke K."/>
        </authorList>
    </citation>
    <scope>NUCLEOTIDE SEQUENCE</scope>
    <source>
        <strain evidence="6">86</strain>
    </source>
</reference>
<dbReference type="InterPro" id="IPR005532">
    <property type="entry name" value="SUMF_dom"/>
</dbReference>
<dbReference type="InterPro" id="IPR017806">
    <property type="entry name" value="EgtB"/>
</dbReference>
<dbReference type="Gene3D" id="3.90.1580.10">
    <property type="entry name" value="paralog of FGE (formylglycine-generating enzyme)"/>
    <property type="match status" value="2"/>
</dbReference>
<evidence type="ECO:0008006" key="7">
    <source>
        <dbReference type="Google" id="ProtNLM"/>
    </source>
</evidence>
<dbReference type="Pfam" id="PF03781">
    <property type="entry name" value="FGE-sulfatase"/>
    <property type="match status" value="1"/>
</dbReference>
<keyword evidence="1" id="KW-0560">Oxidoreductase</keyword>
<name>A0A212JM63_9PROT</name>
<protein>
    <recommendedName>
        <fullName evidence="7">Ergothioneine biosynthesis protein EgtB</fullName>
    </recommendedName>
</protein>
<dbReference type="InterPro" id="IPR042095">
    <property type="entry name" value="SUMF_sf"/>
</dbReference>
<evidence type="ECO:0000256" key="2">
    <source>
        <dbReference type="ARBA" id="ARBA00023004"/>
    </source>
</evidence>
<dbReference type="Pfam" id="PF12867">
    <property type="entry name" value="DinB_2"/>
    <property type="match status" value="1"/>
</dbReference>
<evidence type="ECO:0000256" key="3">
    <source>
        <dbReference type="ARBA" id="ARBA00037882"/>
    </source>
</evidence>
<dbReference type="AlphaFoldDB" id="A0A212JM63"/>
<feature type="domain" description="Sulfatase-modifying factor enzyme-like" evidence="4">
    <location>
        <begin position="191"/>
        <end position="328"/>
    </location>
</feature>
<dbReference type="EMBL" id="FLUO01000001">
    <property type="protein sequence ID" value="SBW00534.1"/>
    <property type="molecule type" value="Genomic_DNA"/>
</dbReference>
<evidence type="ECO:0000256" key="1">
    <source>
        <dbReference type="ARBA" id="ARBA00023002"/>
    </source>
</evidence>
<organism evidence="6">
    <name type="scientific">uncultured Alphaproteobacteria bacterium</name>
    <dbReference type="NCBI Taxonomy" id="91750"/>
    <lineage>
        <taxon>Bacteria</taxon>
        <taxon>Pseudomonadati</taxon>
        <taxon>Pseudomonadota</taxon>
        <taxon>Alphaproteobacteria</taxon>
        <taxon>environmental samples</taxon>
    </lineage>
</organism>
<dbReference type="SUPFAM" id="SSF56436">
    <property type="entry name" value="C-type lectin-like"/>
    <property type="match status" value="1"/>
</dbReference>
<dbReference type="GO" id="GO:0052699">
    <property type="term" value="P:ergothioneine biosynthetic process"/>
    <property type="evidence" value="ECO:0007669"/>
    <property type="project" value="InterPro"/>
</dbReference>
<feature type="domain" description="DinB-like" evidence="5">
    <location>
        <begin position="23"/>
        <end position="154"/>
    </location>
</feature>
<dbReference type="PANTHER" id="PTHR23150:SF36">
    <property type="entry name" value="HERCYNINE OXYGENASE"/>
    <property type="match status" value="1"/>
</dbReference>
<keyword evidence="2" id="KW-0408">Iron</keyword>
<dbReference type="PANTHER" id="PTHR23150">
    <property type="entry name" value="SULFATASE MODIFYING FACTOR 1, 2"/>
    <property type="match status" value="1"/>
</dbReference>
<evidence type="ECO:0000259" key="5">
    <source>
        <dbReference type="Pfam" id="PF12867"/>
    </source>
</evidence>
<dbReference type="InterPro" id="IPR016187">
    <property type="entry name" value="CTDL_fold"/>
</dbReference>